<proteinExistence type="predicted"/>
<reference evidence="2 4" key="2">
    <citation type="submission" date="2014-01" db="EMBL/GenBank/DDBJ databases">
        <title>Draft genome sequencing of Bacillus alcalophilus CGMCC 1.3604.</title>
        <authorList>
            <person name="Yang J."/>
            <person name="Diao L."/>
            <person name="Yang S."/>
        </authorList>
    </citation>
    <scope>NUCLEOTIDE SEQUENCE [LARGE SCALE GENOMIC DNA]</scope>
    <source>
        <strain evidence="2 4">CGMCC 1.3604</strain>
    </source>
</reference>
<dbReference type="OrthoDB" id="2585287at2"/>
<name>A0A094YQV3_ALKAL</name>
<accession>A0A094YQV3</accession>
<evidence type="ECO:0000313" key="1">
    <source>
        <dbReference type="EMBL" id="KGA95832.1"/>
    </source>
</evidence>
<protein>
    <submittedName>
        <fullName evidence="1">Uncharacterized protein</fullName>
    </submittedName>
</protein>
<sequence>MKNKKFKDCDFLGGVKLLVSERKVFSVFKTFIRYVRDEITDEKEREEVLDYAIGILEEACLAVLKCNNCNVPYQFRFFRNPSAENEEEYALELNCEGCNDYYTFSEGEERISYFNFNVIKKVDNLRRWGRGLKMKMIKNRQGKAALLWMDDNEQPTLLLNVSLVRKPNEVEDIWKKAKVTKQLINDGKDPNVQSLEVSEKKFYIIK</sequence>
<evidence type="ECO:0000313" key="4">
    <source>
        <dbReference type="Proteomes" id="UP000297014"/>
    </source>
</evidence>
<organism evidence="1 3">
    <name type="scientific">Alkalihalobacillus alcalophilus ATCC 27647 = CGMCC 1.3604</name>
    <dbReference type="NCBI Taxonomy" id="1218173"/>
    <lineage>
        <taxon>Bacteria</taxon>
        <taxon>Bacillati</taxon>
        <taxon>Bacillota</taxon>
        <taxon>Bacilli</taxon>
        <taxon>Bacillales</taxon>
        <taxon>Bacillaceae</taxon>
        <taxon>Alkalihalobacillus</taxon>
    </lineage>
</organism>
<dbReference type="Proteomes" id="UP000002754">
    <property type="component" value="Unassembled WGS sequence"/>
</dbReference>
<dbReference type="EMBL" id="ALPT02000099">
    <property type="protein sequence ID" value="KGA95832.1"/>
    <property type="molecule type" value="Genomic_DNA"/>
</dbReference>
<evidence type="ECO:0000313" key="2">
    <source>
        <dbReference type="EMBL" id="THG89366.1"/>
    </source>
</evidence>
<gene>
    <name evidence="2" type="ORF">AJ85_18115</name>
    <name evidence="1" type="ORF">BALCAV_0219950</name>
</gene>
<keyword evidence="3" id="KW-1185">Reference proteome</keyword>
<comment type="caution">
    <text evidence="1">The sequence shown here is derived from an EMBL/GenBank/DDBJ whole genome shotgun (WGS) entry which is preliminary data.</text>
</comment>
<evidence type="ECO:0000313" key="3">
    <source>
        <dbReference type="Proteomes" id="UP000002754"/>
    </source>
</evidence>
<reference evidence="1 3" key="1">
    <citation type="journal article" date="2014" name="Genome Announc.">
        <title>Draft Genome Sequence of Bacillus alcalophilus AV1934, a Classic Alkaliphile Isolated from Human Feces in 1934.</title>
        <authorList>
            <person name="Attie O."/>
            <person name="Jayaprakash A."/>
            <person name="Shah H."/>
            <person name="Paulsen I.T."/>
            <person name="Morino M."/>
            <person name="Takahashi Y."/>
            <person name="Narumi I."/>
            <person name="Sachidanandam R."/>
            <person name="Satoh K."/>
            <person name="Ito M."/>
            <person name="Krulwich T.A."/>
        </authorList>
    </citation>
    <scope>NUCLEOTIDE SEQUENCE [LARGE SCALE GENOMIC DNA]</scope>
    <source>
        <strain evidence="1 3">AV1934</strain>
    </source>
</reference>
<dbReference type="Proteomes" id="UP000297014">
    <property type="component" value="Unassembled WGS sequence"/>
</dbReference>
<dbReference type="EMBL" id="JALP01000242">
    <property type="protein sequence ID" value="THG89366.1"/>
    <property type="molecule type" value="Genomic_DNA"/>
</dbReference>
<dbReference type="RefSeq" id="WP_003322247.1">
    <property type="nucleotide sequence ID" value="NZ_ALPT02000099.1"/>
</dbReference>
<dbReference type="AlphaFoldDB" id="A0A094YQV3"/>